<reference evidence="2" key="1">
    <citation type="submission" date="2020-03" db="EMBL/GenBank/DDBJ databases">
        <title>A transcriptome and proteome of the tick Rhipicephalus microplus shaped by the genetic composition of its hosts and developmental stage.</title>
        <authorList>
            <person name="Garcia G.R."/>
            <person name="Ribeiro J.M.C."/>
            <person name="Maruyama S.R."/>
            <person name="Gardinasse L.G."/>
            <person name="Nelson K."/>
            <person name="Ferreira B.R."/>
            <person name="Andrade T.G."/>
            <person name="Santos I.K.F.M."/>
        </authorList>
    </citation>
    <scope>NUCLEOTIDE SEQUENCE</scope>
    <source>
        <strain evidence="2">NSGR</strain>
        <tissue evidence="2">Salivary glands</tissue>
    </source>
</reference>
<keyword evidence="1" id="KW-0732">Signal</keyword>
<dbReference type="VEuPathDB" id="VectorBase:LOC119167443"/>
<name>A0A6G5A7I3_RHIMP</name>
<proteinExistence type="predicted"/>
<protein>
    <submittedName>
        <fullName evidence="2">Putative lipocalin</fullName>
    </submittedName>
</protein>
<organism evidence="2">
    <name type="scientific">Rhipicephalus microplus</name>
    <name type="common">Cattle tick</name>
    <name type="synonym">Boophilus microplus</name>
    <dbReference type="NCBI Taxonomy" id="6941"/>
    <lineage>
        <taxon>Eukaryota</taxon>
        <taxon>Metazoa</taxon>
        <taxon>Ecdysozoa</taxon>
        <taxon>Arthropoda</taxon>
        <taxon>Chelicerata</taxon>
        <taxon>Arachnida</taxon>
        <taxon>Acari</taxon>
        <taxon>Parasitiformes</taxon>
        <taxon>Ixodida</taxon>
        <taxon>Ixodoidea</taxon>
        <taxon>Ixodidae</taxon>
        <taxon>Rhipicephalinae</taxon>
        <taxon>Rhipicephalus</taxon>
        <taxon>Boophilus</taxon>
    </lineage>
</organism>
<sequence length="190" mass="21961">MVRPLSAATFILAVFGYTVCGEVYKGGRSRNHLCDYTQFMKLSDRIWTYLSSWNDSFICKRDFIKNITNDTVQMETQYNISNRKYSYNLTGKLSNVWGKKSPKNLLHMKDEYQDSVYKECVFASVNYTCAVLLVERLYLWPPVTFDLLVKESHLNEGPSADCMKEYNALVGARNIGQTNRTVYFAKCKNS</sequence>
<dbReference type="EMBL" id="GIKN01003930">
    <property type="protein sequence ID" value="NIE46203.1"/>
    <property type="molecule type" value="Transcribed_RNA"/>
</dbReference>
<evidence type="ECO:0000313" key="2">
    <source>
        <dbReference type="EMBL" id="NIE46203.1"/>
    </source>
</evidence>
<evidence type="ECO:0000256" key="1">
    <source>
        <dbReference type="SAM" id="SignalP"/>
    </source>
</evidence>
<feature type="signal peptide" evidence="1">
    <location>
        <begin position="1"/>
        <end position="20"/>
    </location>
</feature>
<feature type="chain" id="PRO_5026084922" evidence="1">
    <location>
        <begin position="21"/>
        <end position="190"/>
    </location>
</feature>
<dbReference type="AlphaFoldDB" id="A0A6G5A7I3"/>
<accession>A0A6G5A7I3</accession>